<evidence type="ECO:0000259" key="1">
    <source>
        <dbReference type="Pfam" id="PF01575"/>
    </source>
</evidence>
<name>A0ABT7EMC2_9GAMM</name>
<dbReference type="Proteomes" id="UP001231915">
    <property type="component" value="Unassembled WGS sequence"/>
</dbReference>
<dbReference type="InterPro" id="IPR050965">
    <property type="entry name" value="UPF0336/Enoyl-CoA_hydratase"/>
</dbReference>
<keyword evidence="3" id="KW-1185">Reference proteome</keyword>
<dbReference type="SUPFAM" id="SSF54637">
    <property type="entry name" value="Thioesterase/thiol ester dehydrase-isomerase"/>
    <property type="match status" value="1"/>
</dbReference>
<dbReference type="PANTHER" id="PTHR43437">
    <property type="entry name" value="HYDROXYACYL-THIOESTER DEHYDRATASE TYPE 2, MITOCHONDRIAL-RELATED"/>
    <property type="match status" value="1"/>
</dbReference>
<dbReference type="Gene3D" id="3.10.129.10">
    <property type="entry name" value="Hotdog Thioesterase"/>
    <property type="match status" value="1"/>
</dbReference>
<evidence type="ECO:0000313" key="2">
    <source>
        <dbReference type="EMBL" id="MDK2596212.1"/>
    </source>
</evidence>
<dbReference type="Pfam" id="PF01575">
    <property type="entry name" value="MaoC_dehydratas"/>
    <property type="match status" value="1"/>
</dbReference>
<proteinExistence type="predicted"/>
<dbReference type="RefSeq" id="WP_284137619.1">
    <property type="nucleotide sequence ID" value="NZ_JASJUT010000005.1"/>
</dbReference>
<dbReference type="EMBL" id="JASJUT010000005">
    <property type="protein sequence ID" value="MDK2596212.1"/>
    <property type="molecule type" value="Genomic_DNA"/>
</dbReference>
<dbReference type="CDD" id="cd03449">
    <property type="entry name" value="R_hydratase"/>
    <property type="match status" value="1"/>
</dbReference>
<gene>
    <name evidence="2" type="ORF">QNM18_14210</name>
</gene>
<organism evidence="2 3">
    <name type="scientific">Pseudoalteromonas obscura</name>
    <dbReference type="NCBI Taxonomy" id="3048491"/>
    <lineage>
        <taxon>Bacteria</taxon>
        <taxon>Pseudomonadati</taxon>
        <taxon>Pseudomonadota</taxon>
        <taxon>Gammaproteobacteria</taxon>
        <taxon>Alteromonadales</taxon>
        <taxon>Pseudoalteromonadaceae</taxon>
        <taxon>Pseudoalteromonas</taxon>
    </lineage>
</organism>
<dbReference type="PANTHER" id="PTHR43437:SF3">
    <property type="entry name" value="HYDROXYACYL-THIOESTER DEHYDRATASE TYPE 2, MITOCHONDRIAL"/>
    <property type="match status" value="1"/>
</dbReference>
<accession>A0ABT7EMC2</accession>
<comment type="caution">
    <text evidence="2">The sequence shown here is derived from an EMBL/GenBank/DDBJ whole genome shotgun (WGS) entry which is preliminary data.</text>
</comment>
<sequence>MKLENVVFEDIEIGQSAIRTRLVQLSDIQDLSILPEGLSLDNWAQEYANNMAFQGAVVQGTWTAAQISAVINTQLPGPGAVYLSQDLKFALPVVVGDVITTKVTVIDKDFRHGSLIIDCQCSNQRKEEVVFGIATVRAPTEKICIEIKSTKEKALNSAC</sequence>
<dbReference type="InterPro" id="IPR002539">
    <property type="entry name" value="MaoC-like_dom"/>
</dbReference>
<evidence type="ECO:0000313" key="3">
    <source>
        <dbReference type="Proteomes" id="UP001231915"/>
    </source>
</evidence>
<reference evidence="2 3" key="1">
    <citation type="submission" date="2023-05" db="EMBL/GenBank/DDBJ databases">
        <title>Pseudoalteromonas ardens sp. nov., Pseudoalteromonas obscura sp. nov., and Pseudoalteromonas umbrosa sp. nov., isolated from the coral Montipora capitata.</title>
        <authorList>
            <person name="Thomas E.M."/>
            <person name="Smith E.M."/>
            <person name="Papke E."/>
            <person name="Shlafstein M.D."/>
            <person name="Oline D.K."/>
            <person name="Videau P."/>
            <person name="Saw J.H."/>
            <person name="Strangman W.K."/>
            <person name="Ushijima B."/>
        </authorList>
    </citation>
    <scope>NUCLEOTIDE SEQUENCE [LARGE SCALE GENOMIC DNA]</scope>
    <source>
        <strain evidence="2 3">P94</strain>
    </source>
</reference>
<dbReference type="InterPro" id="IPR029069">
    <property type="entry name" value="HotDog_dom_sf"/>
</dbReference>
<feature type="domain" description="MaoC-like" evidence="1">
    <location>
        <begin position="45"/>
        <end position="109"/>
    </location>
</feature>
<protein>
    <submittedName>
        <fullName evidence="2">MaoC/PaaZ C-terminal domain-containing protein</fullName>
    </submittedName>
</protein>